<reference evidence="1" key="2">
    <citation type="journal article" date="2015" name="Fish Shellfish Immunol.">
        <title>Early steps in the European eel (Anguilla anguilla)-Vibrio vulnificus interaction in the gills: Role of the RtxA13 toxin.</title>
        <authorList>
            <person name="Callol A."/>
            <person name="Pajuelo D."/>
            <person name="Ebbesson L."/>
            <person name="Teles M."/>
            <person name="MacKenzie S."/>
            <person name="Amaro C."/>
        </authorList>
    </citation>
    <scope>NUCLEOTIDE SEQUENCE</scope>
</reference>
<dbReference type="AlphaFoldDB" id="A0A0E9XSS5"/>
<evidence type="ECO:0000313" key="1">
    <source>
        <dbReference type="EMBL" id="JAI05778.1"/>
    </source>
</evidence>
<protein>
    <submittedName>
        <fullName evidence="1">Uncharacterized protein</fullName>
    </submittedName>
</protein>
<name>A0A0E9XSS5_ANGAN</name>
<dbReference type="EMBL" id="GBXM01002800">
    <property type="protein sequence ID" value="JAI05778.1"/>
    <property type="molecule type" value="Transcribed_RNA"/>
</dbReference>
<organism evidence="1">
    <name type="scientific">Anguilla anguilla</name>
    <name type="common">European freshwater eel</name>
    <name type="synonym">Muraena anguilla</name>
    <dbReference type="NCBI Taxonomy" id="7936"/>
    <lineage>
        <taxon>Eukaryota</taxon>
        <taxon>Metazoa</taxon>
        <taxon>Chordata</taxon>
        <taxon>Craniata</taxon>
        <taxon>Vertebrata</taxon>
        <taxon>Euteleostomi</taxon>
        <taxon>Actinopterygii</taxon>
        <taxon>Neopterygii</taxon>
        <taxon>Teleostei</taxon>
        <taxon>Anguilliformes</taxon>
        <taxon>Anguillidae</taxon>
        <taxon>Anguilla</taxon>
    </lineage>
</organism>
<proteinExistence type="predicted"/>
<sequence>MIFSNIVNYQFCCSFFKKNCIRVFVPHSHFHCVFHNRQNLSLYFEIKYGM</sequence>
<reference evidence="1" key="1">
    <citation type="submission" date="2014-11" db="EMBL/GenBank/DDBJ databases">
        <authorList>
            <person name="Amaro Gonzalez C."/>
        </authorList>
    </citation>
    <scope>NUCLEOTIDE SEQUENCE</scope>
</reference>
<accession>A0A0E9XSS5</accession>